<reference evidence="2" key="1">
    <citation type="submission" date="2014-05" db="EMBL/GenBank/DDBJ databases">
        <title>The transcriptome of the halophilic microalga Tetraselmis sp. GSL018 isolated from the Great Salt Lake, Utah.</title>
        <authorList>
            <person name="Jinkerson R.E."/>
            <person name="D'Adamo S."/>
            <person name="Posewitz M.C."/>
        </authorList>
    </citation>
    <scope>NUCLEOTIDE SEQUENCE</scope>
    <source>
        <strain evidence="2">GSL018</strain>
    </source>
</reference>
<organism evidence="2">
    <name type="scientific">Tetraselmis sp. GSL018</name>
    <dbReference type="NCBI Taxonomy" id="582737"/>
    <lineage>
        <taxon>Eukaryota</taxon>
        <taxon>Viridiplantae</taxon>
        <taxon>Chlorophyta</taxon>
        <taxon>core chlorophytes</taxon>
        <taxon>Chlorodendrophyceae</taxon>
        <taxon>Chlorodendrales</taxon>
        <taxon>Chlorodendraceae</taxon>
        <taxon>Tetraselmis</taxon>
    </lineage>
</organism>
<sequence>MGFCKGEGHVPAKRVYRHLGIPERAWPALLDLPATAGYPSKDIRGFVELVRTYVALLDESVAMKADAVNGSVVRRADSPPSPSGSTASRHSSNRPKSLCDGAGASGGCSGGGSEAPEEQGVGTGKAAEAAAADSESDTATEAAAPPTAAGEE</sequence>
<protein>
    <submittedName>
        <fullName evidence="2">Uncharacterized protein</fullName>
    </submittedName>
</protein>
<accession>A0A061QUD0</accession>
<gene>
    <name evidence="2" type="ORF">TSPGSL018_20931</name>
</gene>
<feature type="compositionally biased region" description="Low complexity" evidence="1">
    <location>
        <begin position="126"/>
        <end position="152"/>
    </location>
</feature>
<dbReference type="AlphaFoldDB" id="A0A061QUD0"/>
<feature type="compositionally biased region" description="Gly residues" evidence="1">
    <location>
        <begin position="103"/>
        <end position="113"/>
    </location>
</feature>
<dbReference type="EMBL" id="GBEZ01023563">
    <property type="protein sequence ID" value="JAC63333.1"/>
    <property type="molecule type" value="Transcribed_RNA"/>
</dbReference>
<evidence type="ECO:0000313" key="2">
    <source>
        <dbReference type="EMBL" id="JAC63333.1"/>
    </source>
</evidence>
<name>A0A061QUD0_9CHLO</name>
<evidence type="ECO:0000256" key="1">
    <source>
        <dbReference type="SAM" id="MobiDB-lite"/>
    </source>
</evidence>
<feature type="region of interest" description="Disordered" evidence="1">
    <location>
        <begin position="67"/>
        <end position="152"/>
    </location>
</feature>
<feature type="non-terminal residue" evidence="2">
    <location>
        <position position="152"/>
    </location>
</feature>
<proteinExistence type="predicted"/>